<dbReference type="InterPro" id="IPR033433">
    <property type="entry name" value="GtaA_N"/>
</dbReference>
<evidence type="ECO:0000259" key="3">
    <source>
        <dbReference type="Pfam" id="PF17168"/>
    </source>
</evidence>
<dbReference type="PANTHER" id="PTHR31987">
    <property type="entry name" value="GLUTAMINASE A-RELATED"/>
    <property type="match status" value="1"/>
</dbReference>
<dbReference type="InterPro" id="IPR052743">
    <property type="entry name" value="Glutaminase_GtaA"/>
</dbReference>
<dbReference type="PANTHER" id="PTHR31987:SF1">
    <property type="entry name" value="GLUTAMINASE A"/>
    <property type="match status" value="1"/>
</dbReference>
<dbReference type="OrthoDB" id="3918848at2759"/>
<feature type="domain" description="Glutaminase A N-terminal" evidence="3">
    <location>
        <begin position="83"/>
        <end position="308"/>
    </location>
</feature>
<evidence type="ECO:0000313" key="4">
    <source>
        <dbReference type="EMBL" id="KAJ6647656.1"/>
    </source>
</evidence>
<keyword evidence="5" id="KW-1185">Reference proteome</keyword>
<accession>A0A9Q0NDU1</accession>
<dbReference type="Pfam" id="PF16334">
    <property type="entry name" value="DUF4964"/>
    <property type="match status" value="1"/>
</dbReference>
<comment type="caution">
    <text evidence="4">The sequence shown here is derived from an EMBL/GenBank/DDBJ whole genome shotgun (WGS) entry which is preliminary data.</text>
</comment>
<dbReference type="Pfam" id="PF16335">
    <property type="entry name" value="GtaA_6_Hairpin"/>
    <property type="match status" value="1"/>
</dbReference>
<feature type="domain" description="DUF4964" evidence="1">
    <location>
        <begin position="4"/>
        <end position="61"/>
    </location>
</feature>
<feature type="non-terminal residue" evidence="4">
    <location>
        <position position="1"/>
    </location>
</feature>
<dbReference type="InterPro" id="IPR032515">
    <property type="entry name" value="DUF4964"/>
</dbReference>
<sequence>GVTASTIRPPAFPLAVRNPYTNIWLNRNELVGNWPTFWEGSTKGWTGLVRVDGKSYVYLGNPLDGGQRMAEHARQTGTATTPTQTHFFLTAGPVNLTVTFFSPVEIHDISRQSIPLSYALLSVVSNDAESHDVQVYMDISGEWASSGVQQTIEWSLSNTPPPSNLKVWTTQLQNQNKWRENREYAEWGYGLFAASGDSTHQSASDIVVRRSFINDGALPNTHDTNFRCVSCDWPVFGFSSNLGEISSTSKTVRYVVGNIRDDVVNWLGTPQKALWLKYWPSMGDLVNFFYNDLDVALETANALDQTILLDAFNAGGQRYADILAFSLRQSYGGNEFAQTDSGEIRYYQKEISSGAFMSTVDVIYPCTPMFIYTNITYLQLLLEPLFLQMESEVFTKDFAMHDIGDNYPNALGQGYGGDMPVEESANMILMVANIVFHPTANEAESRTYASSHYDVMAKWANYLSENCLYPVDQLSTDDFIGTTELNSGLALKGILGMKAFAMISTLVGNNTNAQLYNDMVAQYIDIWYNESIHSDGTHLKMEYNVTDLETYQFKYNALNDKLLNMNVVPQEIYKMEADYYITKIEPYGIPFVNRHDYTKSDWEMWTAAAFGEVNPELRIKLVEALGLFLRISQSRVPFSDWHVTATANQAGFQARPVVAGHFALLAHDKMKIYHESR</sequence>
<feature type="domain" description="Glutaminase A central" evidence="2">
    <location>
        <begin position="316"/>
        <end position="665"/>
    </location>
</feature>
<proteinExistence type="predicted"/>
<dbReference type="Pfam" id="PF17168">
    <property type="entry name" value="DUF5127"/>
    <property type="match status" value="1"/>
</dbReference>
<name>A0A9Q0NDU1_9DIPT</name>
<evidence type="ECO:0000313" key="5">
    <source>
        <dbReference type="Proteomes" id="UP001151699"/>
    </source>
</evidence>
<reference evidence="4" key="1">
    <citation type="submission" date="2022-07" db="EMBL/GenBank/DDBJ databases">
        <authorList>
            <person name="Trinca V."/>
            <person name="Uliana J.V.C."/>
            <person name="Torres T.T."/>
            <person name="Ward R.J."/>
            <person name="Monesi N."/>
        </authorList>
    </citation>
    <scope>NUCLEOTIDE SEQUENCE</scope>
    <source>
        <strain evidence="4">HSMRA1968</strain>
        <tissue evidence="4">Whole embryos</tissue>
    </source>
</reference>
<gene>
    <name evidence="4" type="primary">gtaA</name>
    <name evidence="4" type="ORF">Bhyg_02879</name>
</gene>
<evidence type="ECO:0000259" key="2">
    <source>
        <dbReference type="Pfam" id="PF16335"/>
    </source>
</evidence>
<dbReference type="EMBL" id="WJQU01000001">
    <property type="protein sequence ID" value="KAJ6647656.1"/>
    <property type="molecule type" value="Genomic_DNA"/>
</dbReference>
<dbReference type="AlphaFoldDB" id="A0A9Q0NDU1"/>
<organism evidence="4 5">
    <name type="scientific">Pseudolycoriella hygida</name>
    <dbReference type="NCBI Taxonomy" id="35572"/>
    <lineage>
        <taxon>Eukaryota</taxon>
        <taxon>Metazoa</taxon>
        <taxon>Ecdysozoa</taxon>
        <taxon>Arthropoda</taxon>
        <taxon>Hexapoda</taxon>
        <taxon>Insecta</taxon>
        <taxon>Pterygota</taxon>
        <taxon>Neoptera</taxon>
        <taxon>Endopterygota</taxon>
        <taxon>Diptera</taxon>
        <taxon>Nematocera</taxon>
        <taxon>Sciaroidea</taxon>
        <taxon>Sciaridae</taxon>
        <taxon>Pseudolycoriella</taxon>
    </lineage>
</organism>
<dbReference type="InterPro" id="IPR032514">
    <property type="entry name" value="GtaA_central"/>
</dbReference>
<evidence type="ECO:0000259" key="1">
    <source>
        <dbReference type="Pfam" id="PF16334"/>
    </source>
</evidence>
<dbReference type="Proteomes" id="UP001151699">
    <property type="component" value="Chromosome A"/>
</dbReference>
<protein>
    <submittedName>
        <fullName evidence="4">Glutaminase A</fullName>
    </submittedName>
</protein>